<keyword evidence="3" id="KW-1185">Reference proteome</keyword>
<dbReference type="SMART" id="SM00460">
    <property type="entry name" value="TGc"/>
    <property type="match status" value="1"/>
</dbReference>
<dbReference type="Pfam" id="PF01841">
    <property type="entry name" value="Transglut_core"/>
    <property type="match status" value="1"/>
</dbReference>
<dbReference type="EMBL" id="CP088295">
    <property type="protein sequence ID" value="UUY05695.1"/>
    <property type="molecule type" value="Genomic_DNA"/>
</dbReference>
<evidence type="ECO:0000313" key="2">
    <source>
        <dbReference type="EMBL" id="UUY05695.1"/>
    </source>
</evidence>
<accession>A0ABY5PMD4</accession>
<dbReference type="Proteomes" id="UP001058860">
    <property type="component" value="Chromosome"/>
</dbReference>
<evidence type="ECO:0000313" key="3">
    <source>
        <dbReference type="Proteomes" id="UP001058860"/>
    </source>
</evidence>
<evidence type="ECO:0000259" key="1">
    <source>
        <dbReference type="SMART" id="SM00460"/>
    </source>
</evidence>
<protein>
    <submittedName>
        <fullName evidence="2">Transglutaminase family protein</fullName>
    </submittedName>
</protein>
<dbReference type="PANTHER" id="PTHR33490">
    <property type="entry name" value="BLR5614 PROTEIN-RELATED"/>
    <property type="match status" value="1"/>
</dbReference>
<dbReference type="InterPro" id="IPR002931">
    <property type="entry name" value="Transglutaminase-like"/>
</dbReference>
<reference evidence="3" key="1">
    <citation type="submission" date="2021-11" db="EMBL/GenBank/DDBJ databases">
        <title>Cultivation dependent microbiological survey of springs from the worlds oldest radium mine currently devoted to the extraction of radon-saturated water.</title>
        <authorList>
            <person name="Kapinusova G."/>
            <person name="Smrhova T."/>
            <person name="Strejcek M."/>
            <person name="Suman J."/>
            <person name="Jani K."/>
            <person name="Pajer P."/>
            <person name="Uhlik O."/>
        </authorList>
    </citation>
    <scope>NUCLEOTIDE SEQUENCE [LARGE SCALE GENOMIC DNA]</scope>
    <source>
        <strain evidence="3">J379</strain>
    </source>
</reference>
<dbReference type="Gene3D" id="3.10.620.30">
    <property type="match status" value="1"/>
</dbReference>
<dbReference type="RefSeq" id="WP_353866140.1">
    <property type="nucleotide sequence ID" value="NZ_CP088295.1"/>
</dbReference>
<organism evidence="2 3">
    <name type="scientific">Svornostia abyssi</name>
    <dbReference type="NCBI Taxonomy" id="2898438"/>
    <lineage>
        <taxon>Bacteria</taxon>
        <taxon>Bacillati</taxon>
        <taxon>Actinomycetota</taxon>
        <taxon>Thermoleophilia</taxon>
        <taxon>Solirubrobacterales</taxon>
        <taxon>Baekduiaceae</taxon>
        <taxon>Svornostia</taxon>
    </lineage>
</organism>
<dbReference type="InterPro" id="IPR038765">
    <property type="entry name" value="Papain-like_cys_pep_sf"/>
</dbReference>
<gene>
    <name evidence="2" type="ORF">LRS13_09295</name>
</gene>
<feature type="domain" description="Transglutaminase-like" evidence="1">
    <location>
        <begin position="176"/>
        <end position="246"/>
    </location>
</feature>
<proteinExistence type="predicted"/>
<sequence length="294" mass="31992">MTVGATYRITHRTEYRYSARVAPSYSLLHLLPRDAPGQRCLEAAITVDPAPEDQGEHRDFFGNRVAYVAVTAPHRALTVTATSVVEVDGGRGPASLSLFGQQTWEEARDHRDVEAVHYALDSPRVEADAAFADYAAPSFTPGRQLVEAVTDLSSRIHADFTFAPGETKVDTPLTEVLETRQGVCQDFAHLGIACLRSLGLPARYVSGYLETDPPPGRPKLTGADVSHAWFSVLFPGAGWLDLDPTNDQVVGDRHIVTAYGRDYSDVAPLSGVMYTRGRTTRLKVEVDVVALTPA</sequence>
<name>A0ABY5PMD4_9ACTN</name>
<dbReference type="SUPFAM" id="SSF54001">
    <property type="entry name" value="Cysteine proteinases"/>
    <property type="match status" value="1"/>
</dbReference>
<dbReference type="PANTHER" id="PTHR33490:SF7">
    <property type="entry name" value="BLR2979 PROTEIN"/>
    <property type="match status" value="1"/>
</dbReference>
<dbReference type="Pfam" id="PF08379">
    <property type="entry name" value="Bact_transglu_N"/>
    <property type="match status" value="1"/>
</dbReference>
<dbReference type="InterPro" id="IPR013589">
    <property type="entry name" value="Bac_transglu_N"/>
</dbReference>